<organism evidence="20 21">
    <name type="scientific">Funiculus sociatus GB2-A5</name>
    <dbReference type="NCBI Taxonomy" id="2933946"/>
    <lineage>
        <taxon>Bacteria</taxon>
        <taxon>Bacillati</taxon>
        <taxon>Cyanobacteriota</taxon>
        <taxon>Cyanophyceae</taxon>
        <taxon>Coleofasciculales</taxon>
        <taxon>Coleofasciculaceae</taxon>
        <taxon>Funiculus</taxon>
    </lineage>
</organism>
<feature type="transmembrane region" description="Helical" evidence="17">
    <location>
        <begin position="91"/>
        <end position="109"/>
    </location>
</feature>
<feature type="compositionally biased region" description="Basic and acidic residues" evidence="16">
    <location>
        <begin position="169"/>
        <end position="180"/>
    </location>
</feature>
<evidence type="ECO:0000256" key="16">
    <source>
        <dbReference type="SAM" id="MobiDB-lite"/>
    </source>
</evidence>
<gene>
    <name evidence="20" type="ORF">NDI37_23165</name>
</gene>
<dbReference type="Proteomes" id="UP001442494">
    <property type="component" value="Unassembled WGS sequence"/>
</dbReference>
<dbReference type="PROSITE" id="PS50999">
    <property type="entry name" value="COX2_TM"/>
    <property type="match status" value="1"/>
</dbReference>
<dbReference type="CDD" id="cd13919">
    <property type="entry name" value="CuRO_HCO_II_like_5"/>
    <property type="match status" value="1"/>
</dbReference>
<proteinExistence type="inferred from homology"/>
<keyword evidence="11 17" id="KW-0472">Membrane</keyword>
<evidence type="ECO:0000259" key="19">
    <source>
        <dbReference type="PROSITE" id="PS50999"/>
    </source>
</evidence>
<keyword evidence="9 17" id="KW-1133">Transmembrane helix</keyword>
<comment type="similarity">
    <text evidence="2 14">Belongs to the cytochrome c oxidase subunit 2 family.</text>
</comment>
<feature type="domain" description="Cytochrome oxidase subunit II copper A binding" evidence="18">
    <location>
        <begin position="199"/>
        <end position="310"/>
    </location>
</feature>
<feature type="region of interest" description="Disordered" evidence="16">
    <location>
        <begin position="159"/>
        <end position="198"/>
    </location>
</feature>
<keyword evidence="7" id="KW-1278">Translocase</keyword>
<accession>A0ABV0JW56</accession>
<dbReference type="RefSeq" id="WP_190423162.1">
    <property type="nucleotide sequence ID" value="NZ_JAMPKK010000067.1"/>
</dbReference>
<evidence type="ECO:0000256" key="13">
    <source>
        <dbReference type="ARBA" id="ARBA00047816"/>
    </source>
</evidence>
<dbReference type="SUPFAM" id="SSF81464">
    <property type="entry name" value="Cytochrome c oxidase subunit II-like, transmembrane region"/>
    <property type="match status" value="1"/>
</dbReference>
<dbReference type="PRINTS" id="PR01166">
    <property type="entry name" value="CYCOXIDASEII"/>
</dbReference>
<dbReference type="PROSITE" id="PS00078">
    <property type="entry name" value="COX2"/>
    <property type="match status" value="1"/>
</dbReference>
<dbReference type="SUPFAM" id="SSF49503">
    <property type="entry name" value="Cupredoxins"/>
    <property type="match status" value="1"/>
</dbReference>
<evidence type="ECO:0000256" key="12">
    <source>
        <dbReference type="ARBA" id="ARBA00024688"/>
    </source>
</evidence>
<comment type="cofactor">
    <cofactor evidence="15">
        <name>Cu cation</name>
        <dbReference type="ChEBI" id="CHEBI:23378"/>
    </cofactor>
    <text evidence="15">Binds a copper A center.</text>
</comment>
<dbReference type="Pfam" id="PF00116">
    <property type="entry name" value="COX2"/>
    <property type="match status" value="1"/>
</dbReference>
<evidence type="ECO:0000256" key="5">
    <source>
        <dbReference type="ARBA" id="ARBA00022692"/>
    </source>
</evidence>
<dbReference type="InterPro" id="IPR002429">
    <property type="entry name" value="CcO_II-like_C"/>
</dbReference>
<dbReference type="InterPro" id="IPR001505">
    <property type="entry name" value="Copper_CuA"/>
</dbReference>
<feature type="transmembrane region" description="Helical" evidence="17">
    <location>
        <begin position="7"/>
        <end position="24"/>
    </location>
</feature>
<dbReference type="Pfam" id="PF02790">
    <property type="entry name" value="COX2_TM"/>
    <property type="match status" value="1"/>
</dbReference>
<evidence type="ECO:0000313" key="21">
    <source>
        <dbReference type="Proteomes" id="UP001442494"/>
    </source>
</evidence>
<dbReference type="EMBL" id="JAMPKK010000067">
    <property type="protein sequence ID" value="MEP0867354.1"/>
    <property type="molecule type" value="Genomic_DNA"/>
</dbReference>
<dbReference type="PANTHER" id="PTHR22888:SF9">
    <property type="entry name" value="CYTOCHROME C OXIDASE SUBUNIT 2"/>
    <property type="match status" value="1"/>
</dbReference>
<evidence type="ECO:0000256" key="2">
    <source>
        <dbReference type="ARBA" id="ARBA00007866"/>
    </source>
</evidence>
<comment type="subcellular location">
    <subcellularLocation>
        <location evidence="14">Cell membrane</location>
        <topology evidence="14">Multi-pass membrane protein</topology>
    </subcellularLocation>
    <subcellularLocation>
        <location evidence="1">Membrane</location>
        <topology evidence="1">Multi-pass membrane protein</topology>
    </subcellularLocation>
</comment>
<dbReference type="InterPro" id="IPR045187">
    <property type="entry name" value="CcO_II"/>
</dbReference>
<feature type="transmembrane region" description="Helical" evidence="17">
    <location>
        <begin position="44"/>
        <end position="70"/>
    </location>
</feature>
<sequence>MNIPSQILTLLVGIVVTLVSLWYGQNHGLLPIAASEEAPLVDKLFNAMMTISTGLFLIVEGIIIISVIRFRRRPDDNTDGPPVHGNIPLEILWTAIPAVIVLGISIYSFEVYSQMGGISPMDHSVAHVKSDKHFARMPGAAIAATLTDTENRNQQLQEEALDDPATALNRKELPQKRDSEGLGVTSPRIGPTPDKEGQAPEYVINVTGLQFAWLFSYPDTNVTTGELHLPIGREVKLNISANDVIHAFWVPEFRLKQDAVPGRQSELRFTPNKVGEYPVICAELCGAYHGVMKTKVIVETREDYDKWMGEQQEVARNEALNQSVAVNPVELSNAEFLAPYASEMGVTTESLHHLHNH</sequence>
<evidence type="ECO:0000313" key="20">
    <source>
        <dbReference type="EMBL" id="MEP0867354.1"/>
    </source>
</evidence>
<dbReference type="PANTHER" id="PTHR22888">
    <property type="entry name" value="CYTOCHROME C OXIDASE, SUBUNIT II"/>
    <property type="match status" value="1"/>
</dbReference>
<dbReference type="InterPro" id="IPR011759">
    <property type="entry name" value="Cyt_c_oxidase_su2_TM_dom"/>
</dbReference>
<keyword evidence="5 14" id="KW-0812">Transmembrane</keyword>
<evidence type="ECO:0000256" key="3">
    <source>
        <dbReference type="ARBA" id="ARBA00022448"/>
    </source>
</evidence>
<evidence type="ECO:0000256" key="1">
    <source>
        <dbReference type="ARBA" id="ARBA00004141"/>
    </source>
</evidence>
<keyword evidence="6 15" id="KW-0479">Metal-binding</keyword>
<evidence type="ECO:0000256" key="6">
    <source>
        <dbReference type="ARBA" id="ARBA00022723"/>
    </source>
</evidence>
<keyword evidence="3 14" id="KW-0813">Transport</keyword>
<evidence type="ECO:0000256" key="10">
    <source>
        <dbReference type="ARBA" id="ARBA00023008"/>
    </source>
</evidence>
<keyword evidence="4 14" id="KW-0679">Respiratory chain</keyword>
<name>A0ABV0JW56_9CYAN</name>
<evidence type="ECO:0000256" key="7">
    <source>
        <dbReference type="ARBA" id="ARBA00022967"/>
    </source>
</evidence>
<evidence type="ECO:0000256" key="9">
    <source>
        <dbReference type="ARBA" id="ARBA00022989"/>
    </source>
</evidence>
<comment type="caution">
    <text evidence="20">The sequence shown here is derived from an EMBL/GenBank/DDBJ whole genome shotgun (WGS) entry which is preliminary data.</text>
</comment>
<evidence type="ECO:0000256" key="8">
    <source>
        <dbReference type="ARBA" id="ARBA00022982"/>
    </source>
</evidence>
<dbReference type="InterPro" id="IPR036257">
    <property type="entry name" value="Cyt_c_oxidase_su2_TM_sf"/>
</dbReference>
<dbReference type="Gene3D" id="1.10.287.90">
    <property type="match status" value="1"/>
</dbReference>
<dbReference type="InterPro" id="IPR008972">
    <property type="entry name" value="Cupredoxin"/>
</dbReference>
<comment type="catalytic activity">
    <reaction evidence="13 15">
        <text>4 Fe(II)-[cytochrome c] + O2 + 8 H(+)(in) = 4 Fe(III)-[cytochrome c] + 2 H2O + 4 H(+)(out)</text>
        <dbReference type="Rhea" id="RHEA:11436"/>
        <dbReference type="Rhea" id="RHEA-COMP:10350"/>
        <dbReference type="Rhea" id="RHEA-COMP:14399"/>
        <dbReference type="ChEBI" id="CHEBI:15377"/>
        <dbReference type="ChEBI" id="CHEBI:15378"/>
        <dbReference type="ChEBI" id="CHEBI:15379"/>
        <dbReference type="ChEBI" id="CHEBI:29033"/>
        <dbReference type="ChEBI" id="CHEBI:29034"/>
        <dbReference type="EC" id="7.1.1.9"/>
    </reaction>
</comment>
<evidence type="ECO:0000256" key="14">
    <source>
        <dbReference type="RuleBase" id="RU000456"/>
    </source>
</evidence>
<feature type="domain" description="Cytochrome oxidase subunit II transmembrane region profile" evidence="19">
    <location>
        <begin position="21"/>
        <end position="119"/>
    </location>
</feature>
<dbReference type="EC" id="7.1.1.9" evidence="15"/>
<protein>
    <recommendedName>
        <fullName evidence="15">Cytochrome c oxidase subunit 2</fullName>
        <ecNumber evidence="15">7.1.1.9</ecNumber>
    </recommendedName>
</protein>
<comment type="function">
    <text evidence="12 15">Subunits I and II form the functional core of the enzyme complex. Electrons originating in cytochrome c are transferred via heme a and Cu(A) to the binuclear center formed by heme a3 and Cu(B).</text>
</comment>
<reference evidence="20 21" key="1">
    <citation type="submission" date="2022-04" db="EMBL/GenBank/DDBJ databases">
        <title>Positive selection, recombination, and allopatry shape intraspecific diversity of widespread and dominant cyanobacteria.</title>
        <authorList>
            <person name="Wei J."/>
            <person name="Shu W."/>
            <person name="Hu C."/>
        </authorList>
    </citation>
    <scope>NUCLEOTIDE SEQUENCE [LARGE SCALE GENOMIC DNA]</scope>
    <source>
        <strain evidence="20 21">GB2-A5</strain>
    </source>
</reference>
<evidence type="ECO:0000256" key="4">
    <source>
        <dbReference type="ARBA" id="ARBA00022660"/>
    </source>
</evidence>
<keyword evidence="8 14" id="KW-0249">Electron transport</keyword>
<dbReference type="PROSITE" id="PS50857">
    <property type="entry name" value="COX2_CUA"/>
    <property type="match status" value="1"/>
</dbReference>
<evidence type="ECO:0000256" key="15">
    <source>
        <dbReference type="RuleBase" id="RU004024"/>
    </source>
</evidence>
<evidence type="ECO:0000256" key="17">
    <source>
        <dbReference type="SAM" id="Phobius"/>
    </source>
</evidence>
<evidence type="ECO:0000256" key="11">
    <source>
        <dbReference type="ARBA" id="ARBA00023136"/>
    </source>
</evidence>
<keyword evidence="10 15" id="KW-0186">Copper</keyword>
<keyword evidence="21" id="KW-1185">Reference proteome</keyword>
<evidence type="ECO:0000259" key="18">
    <source>
        <dbReference type="PROSITE" id="PS50857"/>
    </source>
</evidence>
<dbReference type="Gene3D" id="2.60.40.420">
    <property type="entry name" value="Cupredoxins - blue copper proteins"/>
    <property type="match status" value="1"/>
</dbReference>